<dbReference type="InterPro" id="IPR036291">
    <property type="entry name" value="NAD(P)-bd_dom_sf"/>
</dbReference>
<dbReference type="InterPro" id="IPR036721">
    <property type="entry name" value="RCK_C_sf"/>
</dbReference>
<accession>A0A7C4CDQ4</accession>
<dbReference type="GO" id="GO:0006813">
    <property type="term" value="P:potassium ion transport"/>
    <property type="evidence" value="ECO:0007669"/>
    <property type="project" value="InterPro"/>
</dbReference>
<dbReference type="SUPFAM" id="SSF116726">
    <property type="entry name" value="TrkA C-terminal domain-like"/>
    <property type="match status" value="1"/>
</dbReference>
<dbReference type="Pfam" id="PF02254">
    <property type="entry name" value="TrkA_N"/>
    <property type="match status" value="1"/>
</dbReference>
<evidence type="ECO:0000313" key="3">
    <source>
        <dbReference type="EMBL" id="HGK28124.1"/>
    </source>
</evidence>
<dbReference type="InterPro" id="IPR003148">
    <property type="entry name" value="RCK_N"/>
</dbReference>
<dbReference type="PROSITE" id="PS51201">
    <property type="entry name" value="RCK_N"/>
    <property type="match status" value="1"/>
</dbReference>
<sequence length="229" mass="24761">MKQFAVIGLGTFGCQVCRTLMEKGAEVIAIDADPKRVEAMKDEVTQTLCLDATDEEALAHSGVLDVDAVVVAMGERMEAAIVATSILKRLGAGQIIARAASSLYARILADVGADRTILIEEQMAAQVAQSLITPNVLEQMTLASGHSLVEMRPPRSMVGRRLGDLDIRRKYRVNIIAVKRRIPIISEEGESGFHEQVNDLPGPDDVLTQDDILVAVGQDEDIERLSAGK</sequence>
<dbReference type="InterPro" id="IPR050721">
    <property type="entry name" value="Trk_Ktr_HKT_K-transport"/>
</dbReference>
<dbReference type="PROSITE" id="PS51202">
    <property type="entry name" value="RCK_C"/>
    <property type="match status" value="1"/>
</dbReference>
<organism evidence="3">
    <name type="scientific">candidate division WOR-3 bacterium</name>
    <dbReference type="NCBI Taxonomy" id="2052148"/>
    <lineage>
        <taxon>Bacteria</taxon>
        <taxon>Bacteria division WOR-3</taxon>
    </lineage>
</organism>
<dbReference type="AlphaFoldDB" id="A0A7C4CDQ4"/>
<dbReference type="InterPro" id="IPR006037">
    <property type="entry name" value="RCK_C"/>
</dbReference>
<dbReference type="PANTHER" id="PTHR43833">
    <property type="entry name" value="POTASSIUM CHANNEL PROTEIN 2-RELATED-RELATED"/>
    <property type="match status" value="1"/>
</dbReference>
<reference evidence="3" key="1">
    <citation type="journal article" date="2020" name="mSystems">
        <title>Genome- and Community-Level Interaction Insights into Carbon Utilization and Element Cycling Functions of Hydrothermarchaeota in Hydrothermal Sediment.</title>
        <authorList>
            <person name="Zhou Z."/>
            <person name="Liu Y."/>
            <person name="Xu W."/>
            <person name="Pan J."/>
            <person name="Luo Z.H."/>
            <person name="Li M."/>
        </authorList>
    </citation>
    <scope>NUCLEOTIDE SEQUENCE [LARGE SCALE GENOMIC DNA]</scope>
    <source>
        <strain evidence="3">SpSt-488</strain>
    </source>
</reference>
<comment type="caution">
    <text evidence="3">The sequence shown here is derived from an EMBL/GenBank/DDBJ whole genome shotgun (WGS) entry which is preliminary data.</text>
</comment>
<evidence type="ECO:0000259" key="1">
    <source>
        <dbReference type="PROSITE" id="PS51201"/>
    </source>
</evidence>
<feature type="domain" description="RCK N-terminal" evidence="1">
    <location>
        <begin position="1"/>
        <end position="118"/>
    </location>
</feature>
<dbReference type="Gene3D" id="3.40.50.720">
    <property type="entry name" value="NAD(P)-binding Rossmann-like Domain"/>
    <property type="match status" value="1"/>
</dbReference>
<name>A0A7C4CDQ4_UNCW3</name>
<feature type="domain" description="RCK C-terminal" evidence="2">
    <location>
        <begin position="134"/>
        <end position="229"/>
    </location>
</feature>
<proteinExistence type="predicted"/>
<dbReference type="Gene3D" id="3.30.70.1450">
    <property type="entry name" value="Regulator of K+ conductance, C-terminal domain"/>
    <property type="match status" value="1"/>
</dbReference>
<dbReference type="GO" id="GO:0008324">
    <property type="term" value="F:monoatomic cation transmembrane transporter activity"/>
    <property type="evidence" value="ECO:0007669"/>
    <property type="project" value="InterPro"/>
</dbReference>
<evidence type="ECO:0000259" key="2">
    <source>
        <dbReference type="PROSITE" id="PS51202"/>
    </source>
</evidence>
<protein>
    <submittedName>
        <fullName evidence="3">TrkA family potassium uptake protein</fullName>
    </submittedName>
</protein>
<gene>
    <name evidence="3" type="ORF">ENS41_04140</name>
</gene>
<dbReference type="SUPFAM" id="SSF51735">
    <property type="entry name" value="NAD(P)-binding Rossmann-fold domains"/>
    <property type="match status" value="1"/>
</dbReference>
<dbReference type="PANTHER" id="PTHR43833:SF7">
    <property type="entry name" value="KTR SYSTEM POTASSIUM UPTAKE PROTEIN C"/>
    <property type="match status" value="1"/>
</dbReference>
<dbReference type="EMBL" id="DSUT01000084">
    <property type="protein sequence ID" value="HGK28124.1"/>
    <property type="molecule type" value="Genomic_DNA"/>
</dbReference>